<dbReference type="EMBL" id="QAOT01000012">
    <property type="protein sequence ID" value="PTR16746.1"/>
    <property type="molecule type" value="Genomic_DNA"/>
</dbReference>
<dbReference type="CDD" id="cd00761">
    <property type="entry name" value="Glyco_tranf_GTA_type"/>
    <property type="match status" value="1"/>
</dbReference>
<feature type="domain" description="Glycosyltransferase 2-like" evidence="1">
    <location>
        <begin position="5"/>
        <end position="137"/>
    </location>
</feature>
<gene>
    <name evidence="2" type="ORF">C8J28_11243</name>
</gene>
<keyword evidence="3" id="KW-1185">Reference proteome</keyword>
<reference evidence="2 3" key="1">
    <citation type="submission" date="2018-04" db="EMBL/GenBank/DDBJ databases">
        <title>Genomic Encyclopedia of Type Strains, Phase III (KMG-III): the genomes of soil and plant-associated and newly described type strains.</title>
        <authorList>
            <person name="Whitman W."/>
        </authorList>
    </citation>
    <scope>NUCLEOTIDE SEQUENCE [LARGE SCALE GENOMIC DNA]</scope>
    <source>
        <strain evidence="2 3">KA25</strain>
    </source>
</reference>
<dbReference type="RefSeq" id="WP_101341110.1">
    <property type="nucleotide sequence ID" value="NZ_CP090021.1"/>
</dbReference>
<dbReference type="PANTHER" id="PTHR43685:SF2">
    <property type="entry name" value="GLYCOSYLTRANSFERASE 2-LIKE DOMAIN-CONTAINING PROTEIN"/>
    <property type="match status" value="1"/>
</dbReference>
<sequence length="335" mass="38394">MRTAIIIPFYQRDRGILSRALDSVEAQRLRDDDSLTVFVIDDESPVPARSELAAWQGKVPVRLIEQKNGGPGAARNAGLDAVEAEGYDHVAFLDSDDIWQPTHLRDALDLLEQGYDFHFCDHQRTDDDITYFERTPALREMREARHAGVTVIDAEIPILAFDQPSIMTASIGTYLSQTSTVVVRQSFVRQLRFEPRLRNAGEDQLFWLSLIEAGARTVVSWKLNVLCGRGVNVYFDAFDWRSTKVVDRTGYMLMFFHTVARRLSLSPEDRSIVADRVRRYRRAYSYLFLRALLQRRVPSLSLAWKLVALDPGLLPAMPIRFLAVLPHREQESLQW</sequence>
<dbReference type="PANTHER" id="PTHR43685">
    <property type="entry name" value="GLYCOSYLTRANSFERASE"/>
    <property type="match status" value="1"/>
</dbReference>
<organism evidence="2 3">
    <name type="scientific">Cereibacter azotoformans</name>
    <dbReference type="NCBI Taxonomy" id="43057"/>
    <lineage>
        <taxon>Bacteria</taxon>
        <taxon>Pseudomonadati</taxon>
        <taxon>Pseudomonadota</taxon>
        <taxon>Alphaproteobacteria</taxon>
        <taxon>Rhodobacterales</taxon>
        <taxon>Paracoccaceae</taxon>
        <taxon>Cereibacter</taxon>
    </lineage>
</organism>
<evidence type="ECO:0000313" key="2">
    <source>
        <dbReference type="EMBL" id="PTR16746.1"/>
    </source>
</evidence>
<comment type="caution">
    <text evidence="2">The sequence shown here is derived from an EMBL/GenBank/DDBJ whole genome shotgun (WGS) entry which is preliminary data.</text>
</comment>
<dbReference type="InterPro" id="IPR050834">
    <property type="entry name" value="Glycosyltransf_2"/>
</dbReference>
<evidence type="ECO:0000313" key="3">
    <source>
        <dbReference type="Proteomes" id="UP000244060"/>
    </source>
</evidence>
<proteinExistence type="predicted"/>
<dbReference type="Proteomes" id="UP000244060">
    <property type="component" value="Unassembled WGS sequence"/>
</dbReference>
<dbReference type="InterPro" id="IPR001173">
    <property type="entry name" value="Glyco_trans_2-like"/>
</dbReference>
<dbReference type="AlphaFoldDB" id="A0A2T5K2X3"/>
<dbReference type="Pfam" id="PF00535">
    <property type="entry name" value="Glycos_transf_2"/>
    <property type="match status" value="1"/>
</dbReference>
<evidence type="ECO:0000259" key="1">
    <source>
        <dbReference type="Pfam" id="PF00535"/>
    </source>
</evidence>
<dbReference type="InterPro" id="IPR029044">
    <property type="entry name" value="Nucleotide-diphossugar_trans"/>
</dbReference>
<dbReference type="OrthoDB" id="5291101at2"/>
<protein>
    <submittedName>
        <fullName evidence="2">Succinoglycan biosynthesis protein ExoW</fullName>
    </submittedName>
</protein>
<dbReference type="Gene3D" id="3.90.550.10">
    <property type="entry name" value="Spore Coat Polysaccharide Biosynthesis Protein SpsA, Chain A"/>
    <property type="match status" value="1"/>
</dbReference>
<accession>A0A2T5K2X3</accession>
<name>A0A2T5K2X3_9RHOB</name>
<dbReference type="SUPFAM" id="SSF53448">
    <property type="entry name" value="Nucleotide-diphospho-sugar transferases"/>
    <property type="match status" value="1"/>
</dbReference>